<feature type="transmembrane region" description="Helical" evidence="1">
    <location>
        <begin position="268"/>
        <end position="286"/>
    </location>
</feature>
<dbReference type="EMBL" id="VXLD01000016">
    <property type="protein sequence ID" value="KAB1851999.1"/>
    <property type="molecule type" value="Genomic_DNA"/>
</dbReference>
<gene>
    <name evidence="2" type="ORF">F4W09_15540</name>
</gene>
<evidence type="ECO:0000313" key="3">
    <source>
        <dbReference type="Proteomes" id="UP000325788"/>
    </source>
</evidence>
<evidence type="ECO:0000256" key="1">
    <source>
        <dbReference type="SAM" id="Phobius"/>
    </source>
</evidence>
<feature type="transmembrane region" description="Helical" evidence="1">
    <location>
        <begin position="116"/>
        <end position="137"/>
    </location>
</feature>
<proteinExistence type="predicted"/>
<evidence type="ECO:0008006" key="4">
    <source>
        <dbReference type="Google" id="ProtNLM"/>
    </source>
</evidence>
<accession>A0A5N4W8Z4</accession>
<feature type="transmembrane region" description="Helical" evidence="1">
    <location>
        <begin position="180"/>
        <end position="199"/>
    </location>
</feature>
<sequence length="360" mass="39302">MQDNAMSRWLSPLMAFCLSFIIIATVAPIVGIQTERQLDFWLLWLGTMLVLALPICYLEIALAKRSKTTALNALSNLTRDADASPRWRLVGWMAVVFIPFLAGAMLFSVSQYSAQWVAQGIAPQYLFVGSAIAAVILSLAPRMILALITAIGVIAALVFAQVSGTALPTWQMTALEFSEWGSATVLALVASGLGLGLYWQTSLVQVNQDDVASKTVLPIWIAQLVAVLAFAYFAVAAQLPVIALLVATVAGAALLLQLAREQLVQRQVMVAVQWAILVAAVFVWTIPEITPVFHIVLVLWGLVICLIYAIFAGWIMKISHLRKAMNFSNELFYNLWRIAVRIVLPLSIILAIVSVLGQLI</sequence>
<keyword evidence="1" id="KW-0812">Transmembrane</keyword>
<keyword evidence="1" id="KW-1133">Transmembrane helix</keyword>
<feature type="transmembrane region" description="Helical" evidence="1">
    <location>
        <begin position="211"/>
        <end position="233"/>
    </location>
</feature>
<feature type="transmembrane region" description="Helical" evidence="1">
    <location>
        <begin position="292"/>
        <end position="315"/>
    </location>
</feature>
<dbReference type="RefSeq" id="WP_151505323.1">
    <property type="nucleotide sequence ID" value="NZ_VXLD01000016.1"/>
</dbReference>
<dbReference type="Proteomes" id="UP000325788">
    <property type="component" value="Unassembled WGS sequence"/>
</dbReference>
<protein>
    <recommendedName>
        <fullName evidence="4">Sodium-dependent transporter</fullName>
    </recommendedName>
</protein>
<evidence type="ECO:0000313" key="2">
    <source>
        <dbReference type="EMBL" id="KAB1851999.1"/>
    </source>
</evidence>
<name>A0A5N4W8Z4_9GAMM</name>
<reference evidence="2 3" key="1">
    <citation type="submission" date="2019-09" db="EMBL/GenBank/DDBJ databases">
        <title>Draft genome sequence of Acinetobacter tandoii W4-4-4 isolated from environmental water sample.</title>
        <authorList>
            <person name="Wee S.K."/>
            <person name="Yan B."/>
            <person name="Mustaffa S.B."/>
            <person name="Yap E.P.H."/>
        </authorList>
    </citation>
    <scope>NUCLEOTIDE SEQUENCE [LARGE SCALE GENOMIC DNA]</scope>
    <source>
        <strain evidence="2 3">W4-4-4</strain>
    </source>
</reference>
<dbReference type="AlphaFoldDB" id="A0A5N4W8Z4"/>
<feature type="transmembrane region" description="Helical" evidence="1">
    <location>
        <begin position="144"/>
        <end position="160"/>
    </location>
</feature>
<keyword evidence="1" id="KW-0472">Membrane</keyword>
<feature type="transmembrane region" description="Helical" evidence="1">
    <location>
        <begin position="335"/>
        <end position="357"/>
    </location>
</feature>
<feature type="transmembrane region" description="Helical" evidence="1">
    <location>
        <begin position="239"/>
        <end position="256"/>
    </location>
</feature>
<dbReference type="InterPro" id="IPR037272">
    <property type="entry name" value="SNS_sf"/>
</dbReference>
<comment type="caution">
    <text evidence="2">The sequence shown here is derived from an EMBL/GenBank/DDBJ whole genome shotgun (WGS) entry which is preliminary data.</text>
</comment>
<dbReference type="SUPFAM" id="SSF161070">
    <property type="entry name" value="SNF-like"/>
    <property type="match status" value="1"/>
</dbReference>
<feature type="transmembrane region" description="Helical" evidence="1">
    <location>
        <begin position="41"/>
        <end position="62"/>
    </location>
</feature>
<feature type="transmembrane region" description="Helical" evidence="1">
    <location>
        <begin position="89"/>
        <end position="110"/>
    </location>
</feature>
<organism evidence="2 3">
    <name type="scientific">Acinetobacter tandoii</name>
    <dbReference type="NCBI Taxonomy" id="202954"/>
    <lineage>
        <taxon>Bacteria</taxon>
        <taxon>Pseudomonadati</taxon>
        <taxon>Pseudomonadota</taxon>
        <taxon>Gammaproteobacteria</taxon>
        <taxon>Moraxellales</taxon>
        <taxon>Moraxellaceae</taxon>
        <taxon>Acinetobacter</taxon>
    </lineage>
</organism>